<dbReference type="GO" id="GO:0005737">
    <property type="term" value="C:cytoplasm"/>
    <property type="evidence" value="ECO:0007669"/>
    <property type="project" value="TreeGrafter"/>
</dbReference>
<dbReference type="Pfam" id="PF04970">
    <property type="entry name" value="LRAT"/>
    <property type="match status" value="1"/>
</dbReference>
<evidence type="ECO:0000256" key="4">
    <source>
        <dbReference type="ARBA" id="ARBA00023098"/>
    </source>
</evidence>
<reference evidence="6" key="2">
    <citation type="submission" date="2025-08" db="UniProtKB">
        <authorList>
            <consortium name="Ensembl"/>
        </authorList>
    </citation>
    <scope>IDENTIFICATION</scope>
</reference>
<dbReference type="GO" id="GO:0070292">
    <property type="term" value="P:N-acylphosphatidylethanolamine metabolic process"/>
    <property type="evidence" value="ECO:0007669"/>
    <property type="project" value="TreeGrafter"/>
</dbReference>
<evidence type="ECO:0000259" key="5">
    <source>
        <dbReference type="PROSITE" id="PS51934"/>
    </source>
</evidence>
<dbReference type="Proteomes" id="UP000314982">
    <property type="component" value="Unassembled WGS sequence"/>
</dbReference>
<feature type="domain" description="LRAT" evidence="5">
    <location>
        <begin position="156"/>
        <end position="271"/>
    </location>
</feature>
<evidence type="ECO:0000256" key="3">
    <source>
        <dbReference type="ARBA" id="ARBA00022801"/>
    </source>
</evidence>
<organism evidence="6 7">
    <name type="scientific">Hucho hucho</name>
    <name type="common">huchen</name>
    <dbReference type="NCBI Taxonomy" id="62062"/>
    <lineage>
        <taxon>Eukaryota</taxon>
        <taxon>Metazoa</taxon>
        <taxon>Chordata</taxon>
        <taxon>Craniata</taxon>
        <taxon>Vertebrata</taxon>
        <taxon>Euteleostomi</taxon>
        <taxon>Actinopterygii</taxon>
        <taxon>Neopterygii</taxon>
        <taxon>Teleostei</taxon>
        <taxon>Protacanthopterygii</taxon>
        <taxon>Salmoniformes</taxon>
        <taxon>Salmonidae</taxon>
        <taxon>Salmoninae</taxon>
        <taxon>Hucho</taxon>
    </lineage>
</organism>
<dbReference type="InterPro" id="IPR051496">
    <property type="entry name" value="H-rev107_PLA/AT"/>
</dbReference>
<dbReference type="GeneTree" id="ENSGT00940000156634"/>
<protein>
    <submittedName>
        <fullName evidence="6">Phospholipase A and acyltransferase 1-like</fullName>
    </submittedName>
</protein>
<dbReference type="InterPro" id="IPR007053">
    <property type="entry name" value="LRAT_dom"/>
</dbReference>
<proteinExistence type="inferred from homology"/>
<reference evidence="7" key="1">
    <citation type="submission" date="2018-06" db="EMBL/GenBank/DDBJ databases">
        <title>Genome assembly of Danube salmon.</title>
        <authorList>
            <person name="Macqueen D.J."/>
            <person name="Gundappa M.K."/>
        </authorList>
    </citation>
    <scope>NUCLEOTIDE SEQUENCE [LARGE SCALE GENOMIC DNA]</scope>
</reference>
<dbReference type="Gene3D" id="3.90.1720.10">
    <property type="entry name" value="endopeptidase domain like (from Nostoc punctiforme)"/>
    <property type="match status" value="1"/>
</dbReference>
<dbReference type="PROSITE" id="PS51934">
    <property type="entry name" value="LRAT"/>
    <property type="match status" value="1"/>
</dbReference>
<keyword evidence="7" id="KW-1185">Reference proteome</keyword>
<dbReference type="PANTHER" id="PTHR13943:SF79">
    <property type="entry name" value="HYPOTHETICAL LOC794087"/>
    <property type="match status" value="1"/>
</dbReference>
<evidence type="ECO:0000256" key="1">
    <source>
        <dbReference type="ARBA" id="ARBA00007824"/>
    </source>
</evidence>
<name>A0A4W5MSC4_9TELE</name>
<comment type="similarity">
    <text evidence="1">Belongs to the H-rev107 family.</text>
</comment>
<reference evidence="6" key="3">
    <citation type="submission" date="2025-09" db="UniProtKB">
        <authorList>
            <consortium name="Ensembl"/>
        </authorList>
    </citation>
    <scope>IDENTIFICATION</scope>
</reference>
<dbReference type="PANTHER" id="PTHR13943">
    <property type="entry name" value="HRAS-LIKE SUPPRESSOR - RELATED"/>
    <property type="match status" value="1"/>
</dbReference>
<evidence type="ECO:0000313" key="7">
    <source>
        <dbReference type="Proteomes" id="UP000314982"/>
    </source>
</evidence>
<dbReference type="Ensembl" id="ENSHHUT00000043555.1">
    <property type="protein sequence ID" value="ENSHHUP00000041956.1"/>
    <property type="gene ID" value="ENSHHUG00000025890.1"/>
</dbReference>
<evidence type="ECO:0000256" key="2">
    <source>
        <dbReference type="ARBA" id="ARBA00022679"/>
    </source>
</evidence>
<evidence type="ECO:0000313" key="6">
    <source>
        <dbReference type="Ensembl" id="ENSHHUP00000041956.1"/>
    </source>
</evidence>
<dbReference type="GO" id="GO:0004623">
    <property type="term" value="F:phospholipase A2 activity"/>
    <property type="evidence" value="ECO:0007669"/>
    <property type="project" value="TreeGrafter"/>
</dbReference>
<keyword evidence="4" id="KW-0443">Lipid metabolism</keyword>
<dbReference type="AlphaFoldDB" id="A0A4W5MSC4"/>
<keyword evidence="2" id="KW-0808">Transferase</keyword>
<dbReference type="GO" id="GO:0016410">
    <property type="term" value="F:N-acyltransferase activity"/>
    <property type="evidence" value="ECO:0007669"/>
    <property type="project" value="TreeGrafter"/>
</dbReference>
<accession>A0A4W5MSC4</accession>
<keyword evidence="3" id="KW-0378">Hydrolase</keyword>
<dbReference type="GO" id="GO:0008970">
    <property type="term" value="F:phospholipase A1 activity"/>
    <property type="evidence" value="ECO:0007669"/>
    <property type="project" value="TreeGrafter"/>
</dbReference>
<sequence length="292" mass="33477">MITPRLVNHKAYTPPFFLPDRCLFLSAQCVKKTGGCTDSDNVSRVSHVSVKQRMLQSLMSLWKATLARISSTLLSRDSTSASSILGSCARCARLRSLTRRPLRLPFSAAPLFWVASWDPIHCPGWWTKQRIRFGKVVFLVVMLGSSHPKPFPGDILEFPLNKYFSHFGIYYGERDGVPYVAHLTCRDSETKLLLFGRALKSEVKLDPVELVGRRYKVRNMLDKVHPPRDFYSLVKPAIDDMIGRDVTFDILFHNSEHQATLFRYGLKKSTQIDKVYAQILPTWKKPFEKKKL</sequence>